<protein>
    <submittedName>
        <fullName evidence="1">Uncharacterized protein</fullName>
    </submittedName>
</protein>
<reference evidence="2" key="1">
    <citation type="submission" date="2010-08" db="EMBL/GenBank/DDBJ databases">
        <authorList>
            <consortium name="Caenorhabditis japonica Sequencing Consortium"/>
            <person name="Wilson R.K."/>
        </authorList>
    </citation>
    <scope>NUCLEOTIDE SEQUENCE [LARGE SCALE GENOMIC DNA]</scope>
    <source>
        <strain evidence="2">DF5081</strain>
    </source>
</reference>
<keyword evidence="2" id="KW-1185">Reference proteome</keyword>
<name>A0A8R1HZA3_CAEJA</name>
<dbReference type="AlphaFoldDB" id="A0A8R1HZA3"/>
<proteinExistence type="predicted"/>
<accession>A0A8R1HZA3</accession>
<evidence type="ECO:0000313" key="2">
    <source>
        <dbReference type="Proteomes" id="UP000005237"/>
    </source>
</evidence>
<dbReference type="Proteomes" id="UP000005237">
    <property type="component" value="Unassembled WGS sequence"/>
</dbReference>
<sequence length="75" mass="8590">MYATPYIVELPGEHHPDEESHVRYSVSLPRTRRIIALRYEESAPSTSSDGKPKAKRIRTAAQLLDEKEDFCCRVS</sequence>
<organism evidence="1 2">
    <name type="scientific">Caenorhabditis japonica</name>
    <dbReference type="NCBI Taxonomy" id="281687"/>
    <lineage>
        <taxon>Eukaryota</taxon>
        <taxon>Metazoa</taxon>
        <taxon>Ecdysozoa</taxon>
        <taxon>Nematoda</taxon>
        <taxon>Chromadorea</taxon>
        <taxon>Rhabditida</taxon>
        <taxon>Rhabditina</taxon>
        <taxon>Rhabditomorpha</taxon>
        <taxon>Rhabditoidea</taxon>
        <taxon>Rhabditidae</taxon>
        <taxon>Peloderinae</taxon>
        <taxon>Caenorhabditis</taxon>
    </lineage>
</organism>
<evidence type="ECO:0000313" key="1">
    <source>
        <dbReference type="EnsemblMetazoa" id="CJA16317.1"/>
    </source>
</evidence>
<reference evidence="1" key="2">
    <citation type="submission" date="2022-06" db="UniProtKB">
        <authorList>
            <consortium name="EnsemblMetazoa"/>
        </authorList>
    </citation>
    <scope>IDENTIFICATION</scope>
    <source>
        <strain evidence="1">DF5081</strain>
    </source>
</reference>
<dbReference type="EnsemblMetazoa" id="CJA16317.1">
    <property type="protein sequence ID" value="CJA16317.1"/>
    <property type="gene ID" value="WBGene00135521"/>
</dbReference>